<dbReference type="Pfam" id="PF00437">
    <property type="entry name" value="T2SSE"/>
    <property type="match status" value="1"/>
</dbReference>
<evidence type="ECO:0000259" key="2">
    <source>
        <dbReference type="Pfam" id="PF00437"/>
    </source>
</evidence>
<comment type="similarity">
    <text evidence="1">Belongs to the GSP E family.</text>
</comment>
<name>X1KS45_9ZZZZ</name>
<dbReference type="AlphaFoldDB" id="X1KS45"/>
<dbReference type="GO" id="GO:0016887">
    <property type="term" value="F:ATP hydrolysis activity"/>
    <property type="evidence" value="ECO:0007669"/>
    <property type="project" value="InterPro"/>
</dbReference>
<dbReference type="EMBL" id="BARU01049395">
    <property type="protein sequence ID" value="GAH92954.1"/>
    <property type="molecule type" value="Genomic_DNA"/>
</dbReference>
<dbReference type="InterPro" id="IPR001482">
    <property type="entry name" value="T2SS/T4SS_dom"/>
</dbReference>
<protein>
    <recommendedName>
        <fullName evidence="2">Bacterial type II secretion system protein E domain-containing protein</fullName>
    </recommendedName>
</protein>
<proteinExistence type="inferred from homology"/>
<evidence type="ECO:0000256" key="1">
    <source>
        <dbReference type="ARBA" id="ARBA00006611"/>
    </source>
</evidence>
<evidence type="ECO:0000313" key="3">
    <source>
        <dbReference type="EMBL" id="GAH92954.1"/>
    </source>
</evidence>
<feature type="non-terminal residue" evidence="3">
    <location>
        <position position="1"/>
    </location>
</feature>
<accession>X1KS45</accession>
<sequence>GGTGTGKTTTLNVLSSFITDDERIITIEDSAELQLRQSHVLRLESR</sequence>
<gene>
    <name evidence="3" type="ORF">S03H2_72749</name>
</gene>
<organism evidence="3">
    <name type="scientific">marine sediment metagenome</name>
    <dbReference type="NCBI Taxonomy" id="412755"/>
    <lineage>
        <taxon>unclassified sequences</taxon>
        <taxon>metagenomes</taxon>
        <taxon>ecological metagenomes</taxon>
    </lineage>
</organism>
<dbReference type="PANTHER" id="PTHR30486">
    <property type="entry name" value="TWITCHING MOTILITY PROTEIN PILT"/>
    <property type="match status" value="1"/>
</dbReference>
<reference evidence="3" key="1">
    <citation type="journal article" date="2014" name="Front. Microbiol.">
        <title>High frequency of phylogenetically diverse reductive dehalogenase-homologous genes in deep subseafloor sedimentary metagenomes.</title>
        <authorList>
            <person name="Kawai M."/>
            <person name="Futagami T."/>
            <person name="Toyoda A."/>
            <person name="Takaki Y."/>
            <person name="Nishi S."/>
            <person name="Hori S."/>
            <person name="Arai W."/>
            <person name="Tsubouchi T."/>
            <person name="Morono Y."/>
            <person name="Uchiyama I."/>
            <person name="Ito T."/>
            <person name="Fujiyama A."/>
            <person name="Inagaki F."/>
            <person name="Takami H."/>
        </authorList>
    </citation>
    <scope>NUCLEOTIDE SEQUENCE</scope>
    <source>
        <strain evidence="3">Expedition CK06-06</strain>
    </source>
</reference>
<dbReference type="InterPro" id="IPR050921">
    <property type="entry name" value="T4SS_GSP_E_ATPase"/>
</dbReference>
<feature type="domain" description="Bacterial type II secretion system protein E" evidence="2">
    <location>
        <begin position="1"/>
        <end position="45"/>
    </location>
</feature>
<dbReference type="Gene3D" id="3.40.50.300">
    <property type="entry name" value="P-loop containing nucleotide triphosphate hydrolases"/>
    <property type="match status" value="1"/>
</dbReference>
<feature type="non-terminal residue" evidence="3">
    <location>
        <position position="46"/>
    </location>
</feature>
<comment type="caution">
    <text evidence="3">The sequence shown here is derived from an EMBL/GenBank/DDBJ whole genome shotgun (WGS) entry which is preliminary data.</text>
</comment>
<dbReference type="SUPFAM" id="SSF52540">
    <property type="entry name" value="P-loop containing nucleoside triphosphate hydrolases"/>
    <property type="match status" value="1"/>
</dbReference>
<dbReference type="InterPro" id="IPR027417">
    <property type="entry name" value="P-loop_NTPase"/>
</dbReference>
<dbReference type="PANTHER" id="PTHR30486:SF15">
    <property type="entry name" value="TYPE II_IV SECRETION SYSTEM ATPASE"/>
    <property type="match status" value="1"/>
</dbReference>